<comment type="caution">
    <text evidence="4">The sequence shown here is derived from an EMBL/GenBank/DDBJ whole genome shotgun (WGS) entry which is preliminary data.</text>
</comment>
<gene>
    <name evidence="4" type="ORF">Aam_055_037</name>
</gene>
<dbReference type="RefSeq" id="WP_048879063.1">
    <property type="nucleotide sequence ID" value="NZ_BANC01000054.1"/>
</dbReference>
<evidence type="ECO:0000256" key="1">
    <source>
        <dbReference type="ARBA" id="ARBA00005369"/>
    </source>
</evidence>
<name>A0A0D6PG89_9PROT</name>
<reference evidence="4 5" key="1">
    <citation type="submission" date="2012-11" db="EMBL/GenBank/DDBJ databases">
        <title>Whole genome sequence of Acidocella aminolytica 101 = DSM 11237.</title>
        <authorList>
            <person name="Azuma Y."/>
            <person name="Higashiura N."/>
            <person name="Hirakawa H."/>
            <person name="Matsushita K."/>
        </authorList>
    </citation>
    <scope>NUCLEOTIDE SEQUENCE [LARGE SCALE GENOMIC DNA]</scope>
    <source>
        <strain evidence="5">101 / DSM 11237</strain>
    </source>
</reference>
<accession>A0A0D6PG89</accession>
<evidence type="ECO:0000256" key="2">
    <source>
        <dbReference type="ARBA" id="ARBA00013346"/>
    </source>
</evidence>
<dbReference type="Gene3D" id="3.40.50.150">
    <property type="entry name" value="Vaccinia Virus protein VP39"/>
    <property type="match status" value="1"/>
</dbReference>
<dbReference type="SUPFAM" id="SSF53335">
    <property type="entry name" value="S-adenosyl-L-methionine-dependent methyltransferases"/>
    <property type="match status" value="1"/>
</dbReference>
<dbReference type="PANTHER" id="PTHR11579:SF18">
    <property type="entry name" value="PROTEIN-L-ISOASPARTATE O-METHYLTRANSFERASE"/>
    <property type="match status" value="1"/>
</dbReference>
<dbReference type="GO" id="GO:0032259">
    <property type="term" value="P:methylation"/>
    <property type="evidence" value="ECO:0007669"/>
    <property type="project" value="UniProtKB-KW"/>
</dbReference>
<dbReference type="GO" id="GO:0004719">
    <property type="term" value="F:protein-L-isoaspartate (D-aspartate) O-methyltransferase activity"/>
    <property type="evidence" value="ECO:0007669"/>
    <property type="project" value="InterPro"/>
</dbReference>
<protein>
    <recommendedName>
        <fullName evidence="2">Protein-L-isoaspartate O-methyltransferase</fullName>
    </recommendedName>
    <alternativeName>
        <fullName evidence="3">Protein L-isoaspartyl methyltransferase</fullName>
    </alternativeName>
</protein>
<dbReference type="InterPro" id="IPR029063">
    <property type="entry name" value="SAM-dependent_MTases_sf"/>
</dbReference>
<dbReference type="PANTHER" id="PTHR11579">
    <property type="entry name" value="PROTEIN-L-ISOASPARTATE O-METHYLTRANSFERASE"/>
    <property type="match status" value="1"/>
</dbReference>
<dbReference type="STRING" id="1120923.SAMN02746095_00749"/>
<dbReference type="GO" id="GO:0005737">
    <property type="term" value="C:cytoplasm"/>
    <property type="evidence" value="ECO:0007669"/>
    <property type="project" value="TreeGrafter"/>
</dbReference>
<organism evidence="4 5">
    <name type="scientific">Acidocella aminolytica 101 = DSM 11237</name>
    <dbReference type="NCBI Taxonomy" id="1120923"/>
    <lineage>
        <taxon>Bacteria</taxon>
        <taxon>Pseudomonadati</taxon>
        <taxon>Pseudomonadota</taxon>
        <taxon>Alphaproteobacteria</taxon>
        <taxon>Acetobacterales</taxon>
        <taxon>Acidocellaceae</taxon>
        <taxon>Acidocella</taxon>
    </lineage>
</organism>
<dbReference type="Proteomes" id="UP000032668">
    <property type="component" value="Unassembled WGS sequence"/>
</dbReference>
<proteinExistence type="inferred from homology"/>
<dbReference type="InterPro" id="IPR000682">
    <property type="entry name" value="PCMT"/>
</dbReference>
<sequence length="218" mass="22526">MADLDALAIARDNMVDSQVRPNHVHDLRITEAMRSLPREAFAPLGALAYSDADLPLGGGRFMLKPMIMARLASLVLQANPAHVLVIGAGSGYLAAVLSLAGADVVALEEETRLTNDALARYASKVQAATGPLKAGWPASGPYDAILIEGAVMEIPHSLTGQLAPGGRVVTIIADDSASGALGRAVVAESAGGAYGHVKAFDCTARLLPQFTPAPAFSF</sequence>
<evidence type="ECO:0000313" key="4">
    <source>
        <dbReference type="EMBL" id="GAN80657.1"/>
    </source>
</evidence>
<dbReference type="AlphaFoldDB" id="A0A0D6PG89"/>
<dbReference type="EMBL" id="BANC01000054">
    <property type="protein sequence ID" value="GAN80657.1"/>
    <property type="molecule type" value="Genomic_DNA"/>
</dbReference>
<keyword evidence="4" id="KW-0808">Transferase</keyword>
<dbReference type="Pfam" id="PF01135">
    <property type="entry name" value="PCMT"/>
    <property type="match status" value="1"/>
</dbReference>
<keyword evidence="4" id="KW-0489">Methyltransferase</keyword>
<comment type="similarity">
    <text evidence="1">Belongs to the methyltransferase superfamily. L-isoaspartyl/D-aspartyl protein methyltransferase family.</text>
</comment>
<keyword evidence="5" id="KW-1185">Reference proteome</keyword>
<evidence type="ECO:0000313" key="5">
    <source>
        <dbReference type="Proteomes" id="UP000032668"/>
    </source>
</evidence>
<evidence type="ECO:0000256" key="3">
    <source>
        <dbReference type="ARBA" id="ARBA00030757"/>
    </source>
</evidence>